<dbReference type="GO" id="GO:0031624">
    <property type="term" value="F:ubiquitin conjugating enzyme binding"/>
    <property type="evidence" value="ECO:0007669"/>
    <property type="project" value="TreeGrafter"/>
</dbReference>
<dbReference type="InterPro" id="IPR013083">
    <property type="entry name" value="Znf_RING/FYVE/PHD"/>
</dbReference>
<organism evidence="5">
    <name type="scientific">Cuerna arida</name>
    <dbReference type="NCBI Taxonomy" id="1464854"/>
    <lineage>
        <taxon>Eukaryota</taxon>
        <taxon>Metazoa</taxon>
        <taxon>Ecdysozoa</taxon>
        <taxon>Arthropoda</taxon>
        <taxon>Hexapoda</taxon>
        <taxon>Insecta</taxon>
        <taxon>Pterygota</taxon>
        <taxon>Neoptera</taxon>
        <taxon>Paraneoptera</taxon>
        <taxon>Hemiptera</taxon>
        <taxon>Auchenorrhyncha</taxon>
        <taxon>Membracoidea</taxon>
        <taxon>Cicadellidae</taxon>
        <taxon>Cicadellinae</taxon>
        <taxon>Proconiini</taxon>
        <taxon>Cuerna</taxon>
    </lineage>
</organism>
<dbReference type="AlphaFoldDB" id="A0A1B6EXW1"/>
<keyword evidence="1" id="KW-0479">Metal-binding</keyword>
<accession>A0A1B6EXW1</accession>
<gene>
    <name evidence="5" type="ORF">g.25840</name>
</gene>
<reference evidence="5" key="1">
    <citation type="submission" date="2015-11" db="EMBL/GenBank/DDBJ databases">
        <title>De novo transcriptome assembly of four potential Pierce s Disease insect vectors from Arizona vineyards.</title>
        <authorList>
            <person name="Tassone E.E."/>
        </authorList>
    </citation>
    <scope>NUCLEOTIDE SEQUENCE</scope>
</reference>
<dbReference type="InterPro" id="IPR049548">
    <property type="entry name" value="Sina-like_RING"/>
</dbReference>
<dbReference type="PANTHER" id="PTHR45877:SF2">
    <property type="entry name" value="E3 UBIQUITIN-PROTEIN LIGASE SINA-RELATED"/>
    <property type="match status" value="1"/>
</dbReference>
<feature type="domain" description="E3 ubiquitin-protein ligase Sina-like RING finger" evidence="4">
    <location>
        <begin position="19"/>
        <end position="51"/>
    </location>
</feature>
<dbReference type="EMBL" id="GECZ01026965">
    <property type="protein sequence ID" value="JAS42804.1"/>
    <property type="molecule type" value="Transcribed_RNA"/>
</dbReference>
<evidence type="ECO:0000259" key="4">
    <source>
        <dbReference type="Pfam" id="PF21362"/>
    </source>
</evidence>
<evidence type="ECO:0000313" key="5">
    <source>
        <dbReference type="EMBL" id="JAS42804.1"/>
    </source>
</evidence>
<dbReference type="Gene3D" id="3.30.40.10">
    <property type="entry name" value="Zinc/RING finger domain, C3HC4 (zinc finger)"/>
    <property type="match status" value="2"/>
</dbReference>
<evidence type="ECO:0000256" key="3">
    <source>
        <dbReference type="ARBA" id="ARBA00022833"/>
    </source>
</evidence>
<name>A0A1B6EXW1_9HEMI</name>
<evidence type="ECO:0000256" key="1">
    <source>
        <dbReference type="ARBA" id="ARBA00022723"/>
    </source>
</evidence>
<dbReference type="InterPro" id="IPR004162">
    <property type="entry name" value="SINA-like_animal"/>
</dbReference>
<protein>
    <recommendedName>
        <fullName evidence="4">E3 ubiquitin-protein ligase Sina-like RING finger domain-containing protein</fullName>
    </recommendedName>
</protein>
<dbReference type="GO" id="GO:0043161">
    <property type="term" value="P:proteasome-mediated ubiquitin-dependent protein catabolic process"/>
    <property type="evidence" value="ECO:0007669"/>
    <property type="project" value="TreeGrafter"/>
</dbReference>
<dbReference type="Pfam" id="PF21362">
    <property type="entry name" value="Sina_RING"/>
    <property type="match status" value="1"/>
</dbReference>
<dbReference type="GO" id="GO:0061630">
    <property type="term" value="F:ubiquitin protein ligase activity"/>
    <property type="evidence" value="ECO:0007669"/>
    <property type="project" value="TreeGrafter"/>
</dbReference>
<dbReference type="GO" id="GO:0005737">
    <property type="term" value="C:cytoplasm"/>
    <property type="evidence" value="ECO:0007669"/>
    <property type="project" value="TreeGrafter"/>
</dbReference>
<dbReference type="PANTHER" id="PTHR45877">
    <property type="entry name" value="E3 UBIQUITIN-PROTEIN LIGASE SIAH2"/>
    <property type="match status" value="1"/>
</dbReference>
<evidence type="ECO:0000256" key="2">
    <source>
        <dbReference type="ARBA" id="ARBA00022771"/>
    </source>
</evidence>
<dbReference type="SUPFAM" id="SSF57850">
    <property type="entry name" value="RING/U-box"/>
    <property type="match status" value="1"/>
</dbReference>
<sequence>MNAINGEDLTQSIRQALVCPICEKTVTPPVVQCKNGHLICKFHKNSKCPTCRAKFSTVSPAVFNRILNPLQHMAVSRSFSANDATTTRKCNHPGCSQKVPIGDDHELWCGYRPTVCIFDDSFHNCKWIGIVSRLPRHVESKHSGINICNDKAPSTIENVSLDELDIIKHTGWGFTNGSFFWLEVENNAFKHTFTFKVTLVPIKKIEGVLNIWIEIRAKTSKFCSVTKLDLDPYSDYRGKNCVTVHTEFLKDVVGEDKKLWYKLDIVKDTEKPFENYII</sequence>
<dbReference type="GO" id="GO:0008270">
    <property type="term" value="F:zinc ion binding"/>
    <property type="evidence" value="ECO:0007669"/>
    <property type="project" value="UniProtKB-KW"/>
</dbReference>
<proteinExistence type="predicted"/>
<keyword evidence="3" id="KW-0862">Zinc</keyword>
<keyword evidence="2" id="KW-0863">Zinc-finger</keyword>